<feature type="domain" description="C2H2-type" evidence="2">
    <location>
        <begin position="77"/>
        <end position="98"/>
    </location>
</feature>
<feature type="region of interest" description="Disordered" evidence="1">
    <location>
        <begin position="40"/>
        <end position="69"/>
    </location>
</feature>
<reference evidence="3" key="1">
    <citation type="submission" date="2018-11" db="EMBL/GenBank/DDBJ databases">
        <authorList>
            <person name="Alioto T."/>
            <person name="Alioto T."/>
        </authorList>
    </citation>
    <scope>NUCLEOTIDE SEQUENCE</scope>
</reference>
<dbReference type="PROSITE" id="PS00028">
    <property type="entry name" value="ZINC_FINGER_C2H2_1"/>
    <property type="match status" value="1"/>
</dbReference>
<evidence type="ECO:0000256" key="1">
    <source>
        <dbReference type="SAM" id="MobiDB-lite"/>
    </source>
</evidence>
<dbReference type="InterPro" id="IPR013087">
    <property type="entry name" value="Znf_C2H2_type"/>
</dbReference>
<comment type="caution">
    <text evidence="3">The sequence shown here is derived from an EMBL/GenBank/DDBJ whole genome shotgun (WGS) entry which is preliminary data.</text>
</comment>
<protein>
    <recommendedName>
        <fullName evidence="2">C2H2-type domain-containing protein</fullName>
    </recommendedName>
</protein>
<organism evidence="3 4">
    <name type="scientific">Mytilus galloprovincialis</name>
    <name type="common">Mediterranean mussel</name>
    <dbReference type="NCBI Taxonomy" id="29158"/>
    <lineage>
        <taxon>Eukaryota</taxon>
        <taxon>Metazoa</taxon>
        <taxon>Spiralia</taxon>
        <taxon>Lophotrochozoa</taxon>
        <taxon>Mollusca</taxon>
        <taxon>Bivalvia</taxon>
        <taxon>Autobranchia</taxon>
        <taxon>Pteriomorphia</taxon>
        <taxon>Mytilida</taxon>
        <taxon>Mytiloidea</taxon>
        <taxon>Mytilidae</taxon>
        <taxon>Mytilinae</taxon>
        <taxon>Mytilus</taxon>
    </lineage>
</organism>
<evidence type="ECO:0000259" key="2">
    <source>
        <dbReference type="PROSITE" id="PS00028"/>
    </source>
</evidence>
<sequence length="105" mass="12127">MIMDKTLHCFRDLDLKEGELDDKSNEIGRLRDSIKDIETSIPTKHKKKKKGRYRTCSHSDNPRTAEQSRLSSVSFLCYLCNVSFNSEAAKRYHDIILHPNSVGKE</sequence>
<gene>
    <name evidence="3" type="ORF">MGAL_10B015482</name>
</gene>
<accession>A0A8B6GYI7</accession>
<dbReference type="Proteomes" id="UP000596742">
    <property type="component" value="Unassembled WGS sequence"/>
</dbReference>
<evidence type="ECO:0000313" key="3">
    <source>
        <dbReference type="EMBL" id="VDI71202.1"/>
    </source>
</evidence>
<feature type="compositionally biased region" description="Polar residues" evidence="1">
    <location>
        <begin position="56"/>
        <end position="69"/>
    </location>
</feature>
<proteinExistence type="predicted"/>
<name>A0A8B6GYI7_MYTGA</name>
<evidence type="ECO:0000313" key="4">
    <source>
        <dbReference type="Proteomes" id="UP000596742"/>
    </source>
</evidence>
<dbReference type="AlphaFoldDB" id="A0A8B6GYI7"/>
<keyword evidence="4" id="KW-1185">Reference proteome</keyword>
<dbReference type="EMBL" id="UYJE01009200">
    <property type="protein sequence ID" value="VDI71202.1"/>
    <property type="molecule type" value="Genomic_DNA"/>
</dbReference>
<feature type="compositionally biased region" description="Basic residues" evidence="1">
    <location>
        <begin position="43"/>
        <end position="55"/>
    </location>
</feature>